<geneLocation type="plasmid" evidence="2">
    <name>pAsa4b</name>
</geneLocation>
<dbReference type="InterPro" id="IPR027417">
    <property type="entry name" value="P-loop_NTPase"/>
</dbReference>
<dbReference type="EMBL" id="KT033469">
    <property type="protein sequence ID" value="ALL42159.1"/>
    <property type="molecule type" value="Genomic_DNA"/>
</dbReference>
<dbReference type="OMA" id="NENACAY"/>
<proteinExistence type="predicted"/>
<dbReference type="Gene3D" id="3.40.50.300">
    <property type="entry name" value="P-loop containing nucleotide triphosphate hydrolases"/>
    <property type="match status" value="1"/>
</dbReference>
<accession>A0A189PG31</accession>
<dbReference type="InterPro" id="IPR049945">
    <property type="entry name" value="AAA_22"/>
</dbReference>
<sequence length="479" mass="54144">MAEPKYFAHPNVSYRGNPYIEGLGMPLSSAQFYANCEIPFHYELDLSGVDESLHSYFIRTAIDQLAAVYTSPDEAYRLYDQMRRMIEAGYVRRNPVGADVRRILAAIDRDKAEPWKAAHVLELELSVQYSLLLLGLSGRGKSTMVKQICRQIPQTIEHGDYTDHHGNEFVINRIQVTYLYIEVHDRRGQKALLLNLLESLDAVTGEDYSHAHRGRSVNELISVVQKAFISHGVGLLILDEAQNLAKSAKSEVISNNEKTTMKFLEELFNRVGIPLMFVGTLATMKLFESEMTLTRRATKNGSMQLVSCDLESSFWHRFIRLICQTRLLKNQTTSEDVLRQHIHYLSAGIPAIATSLVRVTLSYLTHLKPQDQDLSIAALDRCFNRDFRILNPALTALRNGAYYQFEDLSPMLILESVASGHEVAQQVQPQSGTHLLQGDVKLSNKSQKIDVKQQKTLEQLSPELLLGQLGYHLDTGKPK</sequence>
<dbReference type="PATRIC" id="fig|29491.15.peg.113"/>
<dbReference type="Pfam" id="PF13401">
    <property type="entry name" value="AAA_22"/>
    <property type="match status" value="1"/>
</dbReference>
<dbReference type="SUPFAM" id="SSF52540">
    <property type="entry name" value="P-loop containing nucleoside triphosphate hydrolases"/>
    <property type="match status" value="1"/>
</dbReference>
<dbReference type="AlphaFoldDB" id="A0A189PG31"/>
<dbReference type="InterPro" id="IPR003593">
    <property type="entry name" value="AAA+_ATPase"/>
</dbReference>
<name>A0A189PG31_AERSS</name>
<organism evidence="2">
    <name type="scientific">Aeromonas salmonicida subsp. salmonicida</name>
    <dbReference type="NCBI Taxonomy" id="29491"/>
    <lineage>
        <taxon>Bacteria</taxon>
        <taxon>Pseudomonadati</taxon>
        <taxon>Pseudomonadota</taxon>
        <taxon>Gammaproteobacteria</taxon>
        <taxon>Aeromonadales</taxon>
        <taxon>Aeromonadaceae</taxon>
        <taxon>Aeromonas</taxon>
    </lineage>
</organism>
<protein>
    <submittedName>
        <fullName evidence="2">Tn7-like transposition protein C</fullName>
    </submittedName>
</protein>
<reference evidence="2" key="1">
    <citation type="submission" date="2015-06" db="EMBL/GenBank/DDBJ databases">
        <title>Antimicrobial resistance-carrying plasmid pAsa4 variants found in Aeromonas salmonicida subsp. salmonicida: general architecture, construction blocks and gene elimination.</title>
        <authorList>
            <person name="Tanaka K.H."/>
            <person name="Vincent A.T."/>
            <person name="Trudel M.V."/>
            <person name="Paquet V.E."/>
            <person name="Frenette M."/>
            <person name="Charette S.J."/>
        </authorList>
    </citation>
    <scope>NUCLEOTIDE SEQUENCE</scope>
    <source>
        <strain evidence="2">01-B522</strain>
        <plasmid evidence="2">pAsa4b</plasmid>
    </source>
</reference>
<keyword evidence="2" id="KW-0614">Plasmid</keyword>
<evidence type="ECO:0000259" key="1">
    <source>
        <dbReference type="SMART" id="SM00382"/>
    </source>
</evidence>
<evidence type="ECO:0000313" key="2">
    <source>
        <dbReference type="EMBL" id="ALL42159.1"/>
    </source>
</evidence>
<feature type="domain" description="AAA+ ATPase" evidence="1">
    <location>
        <begin position="127"/>
        <end position="348"/>
    </location>
</feature>
<dbReference type="GO" id="GO:0016887">
    <property type="term" value="F:ATP hydrolysis activity"/>
    <property type="evidence" value="ECO:0007669"/>
    <property type="project" value="InterPro"/>
</dbReference>
<dbReference type="SMART" id="SM00382">
    <property type="entry name" value="AAA"/>
    <property type="match status" value="1"/>
</dbReference>
<dbReference type="RefSeq" id="WP_011899277.1">
    <property type="nucleotide sequence ID" value="NZ_JBANEX010000123.1"/>
</dbReference>